<gene>
    <name evidence="3" type="ORF">LCGC14_1293390</name>
</gene>
<dbReference type="InterPro" id="IPR000073">
    <property type="entry name" value="AB_hydrolase_1"/>
</dbReference>
<dbReference type="AlphaFoldDB" id="A0A0F9KTH5"/>
<dbReference type="InterPro" id="IPR029058">
    <property type="entry name" value="AB_hydrolase_fold"/>
</dbReference>
<name>A0A0F9KTH5_9ZZZZ</name>
<dbReference type="InterPro" id="IPR000639">
    <property type="entry name" value="Epox_hydrolase-like"/>
</dbReference>
<comment type="caution">
    <text evidence="3">The sequence shown here is derived from an EMBL/GenBank/DDBJ whole genome shotgun (WGS) entry which is preliminary data.</text>
</comment>
<dbReference type="PANTHER" id="PTHR43798:SF33">
    <property type="entry name" value="HYDROLASE, PUTATIVE (AFU_ORTHOLOGUE AFUA_2G14860)-RELATED"/>
    <property type="match status" value="1"/>
</dbReference>
<protein>
    <recommendedName>
        <fullName evidence="2">AB hydrolase-1 domain-containing protein</fullName>
    </recommendedName>
</protein>
<dbReference type="Gene3D" id="3.40.50.1820">
    <property type="entry name" value="alpha/beta hydrolase"/>
    <property type="match status" value="1"/>
</dbReference>
<dbReference type="EMBL" id="LAZR01007476">
    <property type="protein sequence ID" value="KKM85018.1"/>
    <property type="molecule type" value="Genomic_DNA"/>
</dbReference>
<sequence>EPIISNHGLSEDGNYWSDTGVTEELSKQHRMISIDMRGHGRTVIEGEPYGYDADTMADDFDALADFLGIDKFHLLTHATGGMVGVRYAMTRSDRLISLLLTDTGSETQPKMPDQPDQEPTEEQRKVWSEWMVNSSIEDRMTATRANPGPFLFKMAEHPNNEGMWKIFEGFLRRQNRQNIVDFMLNFYNDPDPRVEGLRQIKCPTLVILGEFDIVFLKPSELMAKEIPDVRHVIIEGVGHMMAIEDPKRTTEELLDFLETVKETGKAIR</sequence>
<feature type="region of interest" description="Disordered" evidence="1">
    <location>
        <begin position="102"/>
        <end position="122"/>
    </location>
</feature>
<dbReference type="PRINTS" id="PR00412">
    <property type="entry name" value="EPOXHYDRLASE"/>
</dbReference>
<evidence type="ECO:0000256" key="1">
    <source>
        <dbReference type="SAM" id="MobiDB-lite"/>
    </source>
</evidence>
<evidence type="ECO:0000259" key="2">
    <source>
        <dbReference type="Pfam" id="PF00561"/>
    </source>
</evidence>
<dbReference type="InterPro" id="IPR050266">
    <property type="entry name" value="AB_hydrolase_sf"/>
</dbReference>
<dbReference type="PANTHER" id="PTHR43798">
    <property type="entry name" value="MONOACYLGLYCEROL LIPASE"/>
    <property type="match status" value="1"/>
</dbReference>
<dbReference type="SUPFAM" id="SSF53474">
    <property type="entry name" value="alpha/beta-Hydrolases"/>
    <property type="match status" value="1"/>
</dbReference>
<proteinExistence type="predicted"/>
<evidence type="ECO:0000313" key="3">
    <source>
        <dbReference type="EMBL" id="KKM85018.1"/>
    </source>
</evidence>
<dbReference type="GO" id="GO:0016020">
    <property type="term" value="C:membrane"/>
    <property type="evidence" value="ECO:0007669"/>
    <property type="project" value="TreeGrafter"/>
</dbReference>
<accession>A0A0F9KTH5</accession>
<feature type="domain" description="AB hydrolase-1" evidence="2">
    <location>
        <begin position="2"/>
        <end position="246"/>
    </location>
</feature>
<reference evidence="3" key="1">
    <citation type="journal article" date="2015" name="Nature">
        <title>Complex archaea that bridge the gap between prokaryotes and eukaryotes.</title>
        <authorList>
            <person name="Spang A."/>
            <person name="Saw J.H."/>
            <person name="Jorgensen S.L."/>
            <person name="Zaremba-Niedzwiedzka K."/>
            <person name="Martijn J."/>
            <person name="Lind A.E."/>
            <person name="van Eijk R."/>
            <person name="Schleper C."/>
            <person name="Guy L."/>
            <person name="Ettema T.J."/>
        </authorList>
    </citation>
    <scope>NUCLEOTIDE SEQUENCE</scope>
</reference>
<feature type="non-terminal residue" evidence="3">
    <location>
        <position position="1"/>
    </location>
</feature>
<dbReference type="Pfam" id="PF00561">
    <property type="entry name" value="Abhydrolase_1"/>
    <property type="match status" value="1"/>
</dbReference>
<dbReference type="GO" id="GO:0003824">
    <property type="term" value="F:catalytic activity"/>
    <property type="evidence" value="ECO:0007669"/>
    <property type="project" value="InterPro"/>
</dbReference>
<organism evidence="3">
    <name type="scientific">marine sediment metagenome</name>
    <dbReference type="NCBI Taxonomy" id="412755"/>
    <lineage>
        <taxon>unclassified sequences</taxon>
        <taxon>metagenomes</taxon>
        <taxon>ecological metagenomes</taxon>
    </lineage>
</organism>